<keyword evidence="3" id="KW-0472">Membrane</keyword>
<protein>
    <submittedName>
        <fullName evidence="5">1-acyl-sn-glycerol-3-phosphate acyltransferase</fullName>
    </submittedName>
</protein>
<dbReference type="Pfam" id="PF01553">
    <property type="entry name" value="Acyltransferase"/>
    <property type="match status" value="1"/>
</dbReference>
<dbReference type="PANTHER" id="PTHR10434:SF55">
    <property type="entry name" value="POSSIBLE ACYLTRANSFERASE"/>
    <property type="match status" value="1"/>
</dbReference>
<dbReference type="AlphaFoldDB" id="A0A1G7TLQ7"/>
<organism evidence="5 6">
    <name type="scientific">Lentzea fradiae</name>
    <dbReference type="NCBI Taxonomy" id="200378"/>
    <lineage>
        <taxon>Bacteria</taxon>
        <taxon>Bacillati</taxon>
        <taxon>Actinomycetota</taxon>
        <taxon>Actinomycetes</taxon>
        <taxon>Pseudonocardiales</taxon>
        <taxon>Pseudonocardiaceae</taxon>
        <taxon>Lentzea</taxon>
    </lineage>
</organism>
<evidence type="ECO:0000256" key="2">
    <source>
        <dbReference type="ARBA" id="ARBA00023315"/>
    </source>
</evidence>
<evidence type="ECO:0000313" key="5">
    <source>
        <dbReference type="EMBL" id="SDG36205.1"/>
    </source>
</evidence>
<dbReference type="EMBL" id="FNCC01000007">
    <property type="protein sequence ID" value="SDG36205.1"/>
    <property type="molecule type" value="Genomic_DNA"/>
</dbReference>
<dbReference type="GO" id="GO:0003841">
    <property type="term" value="F:1-acylglycerol-3-phosphate O-acyltransferase activity"/>
    <property type="evidence" value="ECO:0007669"/>
    <property type="project" value="TreeGrafter"/>
</dbReference>
<evidence type="ECO:0000313" key="6">
    <source>
        <dbReference type="Proteomes" id="UP000199623"/>
    </source>
</evidence>
<dbReference type="CDD" id="cd07989">
    <property type="entry name" value="LPLAT_AGPAT-like"/>
    <property type="match status" value="1"/>
</dbReference>
<dbReference type="OrthoDB" id="9806008at2"/>
<sequence>MAKREKGGFWVGVAAAILYPLGGLLGGRKYLRADRVPREGSVLLVLNHISHLDPIYDAVFTHRNGRVPRFLAKHSLWNIPVAGTILRGAKQIPVYRGTSDAQQSLRAAHEALADGKLVVIYPEGTITKDPDSWPMNSRTGVARLALQHDGPVIPVARWGTVDIYDHYKKKFRPFPRKKVTYLVGEPVDLSAYRGREESLALLREVTDLLMTHVKDLLAEVRGQQAPDGFYGPRKA</sequence>
<feature type="domain" description="Phospholipid/glycerol acyltransferase" evidence="4">
    <location>
        <begin position="42"/>
        <end position="160"/>
    </location>
</feature>
<keyword evidence="2 5" id="KW-0012">Acyltransferase</keyword>
<keyword evidence="3" id="KW-0812">Transmembrane</keyword>
<evidence type="ECO:0000259" key="4">
    <source>
        <dbReference type="SMART" id="SM00563"/>
    </source>
</evidence>
<accession>A0A1G7TLQ7</accession>
<dbReference type="STRING" id="200378.SAMN05216553_107344"/>
<proteinExistence type="predicted"/>
<dbReference type="PANTHER" id="PTHR10434">
    <property type="entry name" value="1-ACYL-SN-GLYCEROL-3-PHOSPHATE ACYLTRANSFERASE"/>
    <property type="match status" value="1"/>
</dbReference>
<dbReference type="GO" id="GO:0006654">
    <property type="term" value="P:phosphatidic acid biosynthetic process"/>
    <property type="evidence" value="ECO:0007669"/>
    <property type="project" value="TreeGrafter"/>
</dbReference>
<keyword evidence="1 5" id="KW-0808">Transferase</keyword>
<dbReference type="SMART" id="SM00563">
    <property type="entry name" value="PlsC"/>
    <property type="match status" value="1"/>
</dbReference>
<keyword evidence="3" id="KW-1133">Transmembrane helix</keyword>
<dbReference type="SUPFAM" id="SSF69593">
    <property type="entry name" value="Glycerol-3-phosphate (1)-acyltransferase"/>
    <property type="match status" value="1"/>
</dbReference>
<dbReference type="GO" id="GO:0005886">
    <property type="term" value="C:plasma membrane"/>
    <property type="evidence" value="ECO:0007669"/>
    <property type="project" value="TreeGrafter"/>
</dbReference>
<reference evidence="6" key="1">
    <citation type="submission" date="2016-10" db="EMBL/GenBank/DDBJ databases">
        <authorList>
            <person name="Varghese N."/>
            <person name="Submissions S."/>
        </authorList>
    </citation>
    <scope>NUCLEOTIDE SEQUENCE [LARGE SCALE GENOMIC DNA]</scope>
    <source>
        <strain evidence="6">CGMCC 4.3506</strain>
    </source>
</reference>
<dbReference type="InterPro" id="IPR002123">
    <property type="entry name" value="Plipid/glycerol_acylTrfase"/>
</dbReference>
<evidence type="ECO:0000256" key="3">
    <source>
        <dbReference type="SAM" id="Phobius"/>
    </source>
</evidence>
<gene>
    <name evidence="5" type="ORF">SAMN05216553_107344</name>
</gene>
<feature type="transmembrane region" description="Helical" evidence="3">
    <location>
        <begin position="7"/>
        <end position="27"/>
    </location>
</feature>
<evidence type="ECO:0000256" key="1">
    <source>
        <dbReference type="ARBA" id="ARBA00022679"/>
    </source>
</evidence>
<name>A0A1G7TLQ7_9PSEU</name>
<dbReference type="RefSeq" id="WP_090051066.1">
    <property type="nucleotide sequence ID" value="NZ_FNCC01000007.1"/>
</dbReference>
<dbReference type="Proteomes" id="UP000199623">
    <property type="component" value="Unassembled WGS sequence"/>
</dbReference>
<keyword evidence="6" id="KW-1185">Reference proteome</keyword>